<dbReference type="InterPro" id="IPR015915">
    <property type="entry name" value="Kelch-typ_b-propeller"/>
</dbReference>
<feature type="region of interest" description="Disordered" evidence="3">
    <location>
        <begin position="750"/>
        <end position="770"/>
    </location>
</feature>
<dbReference type="HOGENOM" id="CLU_012508_0_0_1"/>
<proteinExistence type="predicted"/>
<dbReference type="OMA" id="CARWAGQ"/>
<keyword evidence="2" id="KW-0677">Repeat</keyword>
<feature type="region of interest" description="Disordered" evidence="3">
    <location>
        <begin position="1"/>
        <end position="27"/>
    </location>
</feature>
<dbReference type="PANTHER" id="PTHR46093:SF18">
    <property type="entry name" value="FIBRONECTIN TYPE-III DOMAIN-CONTAINING PROTEIN"/>
    <property type="match status" value="1"/>
</dbReference>
<keyword evidence="6" id="KW-1185">Reference proteome</keyword>
<dbReference type="Proteomes" id="UP000012174">
    <property type="component" value="Unassembled WGS sequence"/>
</dbReference>
<dbReference type="OrthoDB" id="10251809at2759"/>
<dbReference type="eggNOG" id="ENOG502RYEQ">
    <property type="taxonomic scope" value="Eukaryota"/>
</dbReference>
<evidence type="ECO:0000256" key="1">
    <source>
        <dbReference type="ARBA" id="ARBA00022441"/>
    </source>
</evidence>
<evidence type="ECO:0000256" key="3">
    <source>
        <dbReference type="SAM" id="MobiDB-lite"/>
    </source>
</evidence>
<dbReference type="SUPFAM" id="SSF117281">
    <property type="entry name" value="Kelch motif"/>
    <property type="match status" value="1"/>
</dbReference>
<feature type="compositionally biased region" description="Gly residues" evidence="3">
    <location>
        <begin position="756"/>
        <end position="766"/>
    </location>
</feature>
<keyword evidence="4" id="KW-1133">Transmembrane helix</keyword>
<feature type="compositionally biased region" description="Polar residues" evidence="3">
    <location>
        <begin position="1"/>
        <end position="19"/>
    </location>
</feature>
<dbReference type="AlphaFoldDB" id="M7T9U3"/>
<dbReference type="KEGG" id="ela:UCREL1_9642"/>
<feature type="compositionally biased region" description="Basic and acidic residues" evidence="3">
    <location>
        <begin position="94"/>
        <end position="106"/>
    </location>
</feature>
<feature type="region of interest" description="Disordered" evidence="3">
    <location>
        <begin position="820"/>
        <end position="931"/>
    </location>
</feature>
<keyword evidence="1" id="KW-0880">Kelch repeat</keyword>
<feature type="compositionally biased region" description="Low complexity" evidence="3">
    <location>
        <begin position="911"/>
        <end position="923"/>
    </location>
</feature>
<reference evidence="6" key="1">
    <citation type="journal article" date="2013" name="Genome Announc.">
        <title>Draft genome sequence of the grapevine dieback fungus Eutypa lata UCR-EL1.</title>
        <authorList>
            <person name="Blanco-Ulate B."/>
            <person name="Rolshausen P.E."/>
            <person name="Cantu D."/>
        </authorList>
    </citation>
    <scope>NUCLEOTIDE SEQUENCE [LARGE SCALE GENOMIC DNA]</scope>
    <source>
        <strain evidence="6">UCR-EL1</strain>
    </source>
</reference>
<organism evidence="5 6">
    <name type="scientific">Eutypa lata (strain UCR-EL1)</name>
    <name type="common">Grapevine dieback disease fungus</name>
    <name type="synonym">Eutypa armeniacae</name>
    <dbReference type="NCBI Taxonomy" id="1287681"/>
    <lineage>
        <taxon>Eukaryota</taxon>
        <taxon>Fungi</taxon>
        <taxon>Dikarya</taxon>
        <taxon>Ascomycota</taxon>
        <taxon>Pezizomycotina</taxon>
        <taxon>Sordariomycetes</taxon>
        <taxon>Xylariomycetidae</taxon>
        <taxon>Xylariales</taxon>
        <taxon>Diatrypaceae</taxon>
        <taxon>Eutypa</taxon>
    </lineage>
</organism>
<feature type="compositionally biased region" description="Low complexity" evidence="3">
    <location>
        <begin position="866"/>
        <end position="881"/>
    </location>
</feature>
<feature type="compositionally biased region" description="Low complexity" evidence="3">
    <location>
        <begin position="628"/>
        <end position="649"/>
    </location>
</feature>
<evidence type="ECO:0000313" key="6">
    <source>
        <dbReference type="Proteomes" id="UP000012174"/>
    </source>
</evidence>
<feature type="region of interest" description="Disordered" evidence="3">
    <location>
        <begin position="57"/>
        <end position="116"/>
    </location>
</feature>
<keyword evidence="4" id="KW-0472">Membrane</keyword>
<sequence>MTLTKISHSKSDPGSQTQAPKERPKFNTFVTADRLRESSVLPMASNIPKGRKSIFKEEGLGVSERNVQARRASTGLEEIEQREFHHVAGTGSESTEKRPSGRRHSEGQYGPKSGGGVGVTRWLSKIAKGEKRPKIKLAASANPPPSSVAGLSRATVIALLIAVILPSCSYHNGRQTVAVGGADAALIRTPQNTHSIRQNSPTDVCARWAGQSAILNGTMYIYGGRSKTSQDQTSNTWNNDFLTLDLTQSWDTSSPLLTGLTQPDGPPAVSLGYLWNDYHRLFLYGGEFSDSPVETPAPVSMWAYDVASSSWTEYEDPRTSAGNYSAAPADQPVQRAAEGAGVSVPELGVSWYFGGHLDAYTTPGWPDTVERVYLRSLLEFTHPGYANDKVDSLRSSGAPDGGAYRNITQGGIQNENGFLERADGLLVYVPGWGPSGVLLGLGGGSVGDHETTDAFASMTTIDVYDIETSEWYHQETRGEETPQVRVNPCGVVFSAPDASSFNIYMYGGQNLLPYGEQTQYADVWILTVPSFTWIRVDPSTLGDGPAARAGHHCAARDGQLVVVGGYTGTDSACEDPGVYAFDASGLQWSDRFAAADADDHAPDDDADNSVLAGSYGYRVPDAVQSVVGGSSDGGATATTPAAGPASDGPFATGQPPVFTVTATGSTATVTSGPGSNSDGDPATAPGNGGSNGGQIAAGVIAGLAGLAAIYLGFCAWLYRRQVGAYKRHMAVANRYSNTAYNGYNGGGGGDTEKRGTSGGGGGGGGSGDERSLLAGAAGAGVIREKLRKHNRRCSSDAGGSGGAGAGAGAISPTTLAGAGGQFGWVGQQPLGEPPWMASLGGSGSGSGRSEDASPGSGVAAGGSSSGTGSAVAVSQQQQQQQGINMPRPSEDRSPWGYDGYSPAGIGRSKSDASGSSGEGSVEGLTDGREPSFFSVVLGPRRALRVVNGMEE</sequence>
<feature type="compositionally biased region" description="Low complexity" evidence="3">
    <location>
        <begin position="659"/>
        <end position="672"/>
    </location>
</feature>
<feature type="transmembrane region" description="Helical" evidence="4">
    <location>
        <begin position="695"/>
        <end position="718"/>
    </location>
</feature>
<dbReference type="Pfam" id="PF24681">
    <property type="entry name" value="Kelch_KLHDC2_KLHL20_DRC7"/>
    <property type="match status" value="1"/>
</dbReference>
<evidence type="ECO:0000313" key="5">
    <source>
        <dbReference type="EMBL" id="EMR63425.1"/>
    </source>
</evidence>
<protein>
    <submittedName>
        <fullName evidence="5">Putative kelch domain-containing protein</fullName>
    </submittedName>
</protein>
<feature type="region of interest" description="Disordered" evidence="3">
    <location>
        <begin position="628"/>
        <end position="689"/>
    </location>
</feature>
<gene>
    <name evidence="5" type="ORF">UCREL1_9642</name>
</gene>
<dbReference type="EMBL" id="KB707231">
    <property type="protein sequence ID" value="EMR63425.1"/>
    <property type="molecule type" value="Genomic_DNA"/>
</dbReference>
<evidence type="ECO:0000256" key="2">
    <source>
        <dbReference type="ARBA" id="ARBA00022737"/>
    </source>
</evidence>
<name>M7T9U3_EUTLA</name>
<keyword evidence="4" id="KW-0812">Transmembrane</keyword>
<evidence type="ECO:0000256" key="4">
    <source>
        <dbReference type="SAM" id="Phobius"/>
    </source>
</evidence>
<dbReference type="PANTHER" id="PTHR46093">
    <property type="entry name" value="ACYL-COA-BINDING DOMAIN-CONTAINING PROTEIN 5"/>
    <property type="match status" value="1"/>
</dbReference>
<accession>M7T9U3</accession>
<dbReference type="Gene3D" id="2.120.10.80">
    <property type="entry name" value="Kelch-type beta propeller"/>
    <property type="match status" value="2"/>
</dbReference>